<comment type="caution">
    <text evidence="2">The sequence shown here is derived from an EMBL/GenBank/DDBJ whole genome shotgun (WGS) entry which is preliminary data.</text>
</comment>
<evidence type="ECO:0000313" key="3">
    <source>
        <dbReference type="Proteomes" id="UP000551758"/>
    </source>
</evidence>
<dbReference type="Gene3D" id="2.60.40.10">
    <property type="entry name" value="Immunoglobulins"/>
    <property type="match status" value="1"/>
</dbReference>
<protein>
    <recommendedName>
        <fullName evidence="1">Ig-like domain-containing protein</fullName>
    </recommendedName>
</protein>
<organism evidence="2 3">
    <name type="scientific">Diceros bicornis minor</name>
    <name type="common">South-central black rhinoceros</name>
    <dbReference type="NCBI Taxonomy" id="77932"/>
    <lineage>
        <taxon>Eukaryota</taxon>
        <taxon>Metazoa</taxon>
        <taxon>Chordata</taxon>
        <taxon>Craniata</taxon>
        <taxon>Vertebrata</taxon>
        <taxon>Euteleostomi</taxon>
        <taxon>Mammalia</taxon>
        <taxon>Eutheria</taxon>
        <taxon>Laurasiatheria</taxon>
        <taxon>Perissodactyla</taxon>
        <taxon>Rhinocerotidae</taxon>
        <taxon>Diceros</taxon>
    </lineage>
</organism>
<gene>
    <name evidence="2" type="ORF">HPG69_002116</name>
</gene>
<feature type="domain" description="Ig-like" evidence="1">
    <location>
        <begin position="1"/>
        <end position="72"/>
    </location>
</feature>
<feature type="non-terminal residue" evidence="2">
    <location>
        <position position="72"/>
    </location>
</feature>
<dbReference type="EMBL" id="JACDTQ010000812">
    <property type="protein sequence ID" value="KAF5925667.1"/>
    <property type="molecule type" value="Genomic_DNA"/>
</dbReference>
<proteinExistence type="predicted"/>
<sequence>MSTNILLSEIIDGDAETLSSICCSEKGPQFVIRGFKTNETNEVVSLFIPADRKSSTLSLPQVALRDSAVYYC</sequence>
<name>A0A7J7FCI6_DICBM</name>
<evidence type="ECO:0000313" key="2">
    <source>
        <dbReference type="EMBL" id="KAF5925667.1"/>
    </source>
</evidence>
<dbReference type="InterPro" id="IPR007110">
    <property type="entry name" value="Ig-like_dom"/>
</dbReference>
<dbReference type="SUPFAM" id="SSF48726">
    <property type="entry name" value="Immunoglobulin"/>
    <property type="match status" value="1"/>
</dbReference>
<dbReference type="Proteomes" id="UP000551758">
    <property type="component" value="Unassembled WGS sequence"/>
</dbReference>
<accession>A0A7J7FCI6</accession>
<keyword evidence="3" id="KW-1185">Reference proteome</keyword>
<evidence type="ECO:0000259" key="1">
    <source>
        <dbReference type="PROSITE" id="PS50835"/>
    </source>
</evidence>
<dbReference type="PROSITE" id="PS50835">
    <property type="entry name" value="IG_LIKE"/>
    <property type="match status" value="1"/>
</dbReference>
<dbReference type="InterPro" id="IPR036179">
    <property type="entry name" value="Ig-like_dom_sf"/>
</dbReference>
<dbReference type="InterPro" id="IPR013783">
    <property type="entry name" value="Ig-like_fold"/>
</dbReference>
<dbReference type="AlphaFoldDB" id="A0A7J7FCI6"/>
<reference evidence="2 3" key="1">
    <citation type="journal article" date="2020" name="Mol. Biol. Evol.">
        <title>Interspecific Gene Flow and the Evolution of Specialization in Black and White Rhinoceros.</title>
        <authorList>
            <person name="Moodley Y."/>
            <person name="Westbury M.V."/>
            <person name="Russo I.M."/>
            <person name="Gopalakrishnan S."/>
            <person name="Rakotoarivelo A."/>
            <person name="Olsen R.A."/>
            <person name="Prost S."/>
            <person name="Tunstall T."/>
            <person name="Ryder O.A."/>
            <person name="Dalen L."/>
            <person name="Bruford M.W."/>
        </authorList>
    </citation>
    <scope>NUCLEOTIDE SEQUENCE [LARGE SCALE GENOMIC DNA]</scope>
    <source>
        <strain evidence="2">SBR-YM</strain>
        <tissue evidence="2">Skin</tissue>
    </source>
</reference>